<evidence type="ECO:0000256" key="4">
    <source>
        <dbReference type="ARBA" id="ARBA00023136"/>
    </source>
</evidence>
<keyword evidence="4 5" id="KW-0472">Membrane</keyword>
<organism evidence="6 7">
    <name type="scientific">Candidatus Eisenbergiella merdavium</name>
    <dbReference type="NCBI Taxonomy" id="2838551"/>
    <lineage>
        <taxon>Bacteria</taxon>
        <taxon>Bacillati</taxon>
        <taxon>Bacillota</taxon>
        <taxon>Clostridia</taxon>
        <taxon>Lachnospirales</taxon>
        <taxon>Lachnospiraceae</taxon>
        <taxon>Eisenbergiella</taxon>
    </lineage>
</organism>
<dbReference type="AlphaFoldDB" id="A0A9D2NHS2"/>
<dbReference type="Pfam" id="PF04191">
    <property type="entry name" value="PEMT"/>
    <property type="match status" value="1"/>
</dbReference>
<evidence type="ECO:0000256" key="5">
    <source>
        <dbReference type="SAM" id="Phobius"/>
    </source>
</evidence>
<feature type="transmembrane region" description="Helical" evidence="5">
    <location>
        <begin position="72"/>
        <end position="93"/>
    </location>
</feature>
<dbReference type="EMBL" id="DWWS01000070">
    <property type="protein sequence ID" value="HJC25732.1"/>
    <property type="molecule type" value="Genomic_DNA"/>
</dbReference>
<dbReference type="Proteomes" id="UP000823891">
    <property type="component" value="Unassembled WGS sequence"/>
</dbReference>
<reference evidence="6" key="2">
    <citation type="submission" date="2021-04" db="EMBL/GenBank/DDBJ databases">
        <authorList>
            <person name="Gilroy R."/>
        </authorList>
    </citation>
    <scope>NUCLEOTIDE SEQUENCE</scope>
    <source>
        <strain evidence="6">USAMLcec2-132</strain>
    </source>
</reference>
<sequence>MNGFLLLLPFLGIRFGLLAARSKDAVWRAARFAPRQGGEKIAYGFYQLSNLAFFLVLLFTKVRPEGSWQAGAGAACYCLGLFLCALSVLHFASPDSTGLNTGGIYRISRNPMYIAYFVCFLGMVLLTRSPILLGILLVFQISSHWIILSEERWCAEKFGPAWQEYAKRVRRYL</sequence>
<evidence type="ECO:0000256" key="3">
    <source>
        <dbReference type="ARBA" id="ARBA00022989"/>
    </source>
</evidence>
<comment type="caution">
    <text evidence="6">The sequence shown here is derived from an EMBL/GenBank/DDBJ whole genome shotgun (WGS) entry which is preliminary data.</text>
</comment>
<keyword evidence="2 5" id="KW-0812">Transmembrane</keyword>
<dbReference type="InterPro" id="IPR007318">
    <property type="entry name" value="Phopholipid_MeTrfase"/>
</dbReference>
<dbReference type="Gene3D" id="1.20.120.1630">
    <property type="match status" value="1"/>
</dbReference>
<feature type="transmembrane region" description="Helical" evidence="5">
    <location>
        <begin position="43"/>
        <end position="60"/>
    </location>
</feature>
<evidence type="ECO:0000313" key="6">
    <source>
        <dbReference type="EMBL" id="HJC25732.1"/>
    </source>
</evidence>
<accession>A0A9D2NHS2</accession>
<evidence type="ECO:0000256" key="1">
    <source>
        <dbReference type="ARBA" id="ARBA00004127"/>
    </source>
</evidence>
<reference evidence="6" key="1">
    <citation type="journal article" date="2021" name="PeerJ">
        <title>Extensive microbial diversity within the chicken gut microbiome revealed by metagenomics and culture.</title>
        <authorList>
            <person name="Gilroy R."/>
            <person name="Ravi A."/>
            <person name="Getino M."/>
            <person name="Pursley I."/>
            <person name="Horton D.L."/>
            <person name="Alikhan N.F."/>
            <person name="Baker D."/>
            <person name="Gharbi K."/>
            <person name="Hall N."/>
            <person name="Watson M."/>
            <person name="Adriaenssens E.M."/>
            <person name="Foster-Nyarko E."/>
            <person name="Jarju S."/>
            <person name="Secka A."/>
            <person name="Antonio M."/>
            <person name="Oren A."/>
            <person name="Chaudhuri R.R."/>
            <person name="La Ragione R."/>
            <person name="Hildebrand F."/>
            <person name="Pallen M.J."/>
        </authorList>
    </citation>
    <scope>NUCLEOTIDE SEQUENCE</scope>
    <source>
        <strain evidence="6">USAMLcec2-132</strain>
    </source>
</reference>
<gene>
    <name evidence="6" type="ORF">H9761_18885</name>
</gene>
<comment type="subcellular location">
    <subcellularLocation>
        <location evidence="1">Endomembrane system</location>
        <topology evidence="1">Multi-pass membrane protein</topology>
    </subcellularLocation>
</comment>
<proteinExistence type="predicted"/>
<keyword evidence="3 5" id="KW-1133">Transmembrane helix</keyword>
<feature type="transmembrane region" description="Helical" evidence="5">
    <location>
        <begin position="113"/>
        <end position="139"/>
    </location>
</feature>
<dbReference type="GO" id="GO:0012505">
    <property type="term" value="C:endomembrane system"/>
    <property type="evidence" value="ECO:0007669"/>
    <property type="project" value="UniProtKB-SubCell"/>
</dbReference>
<evidence type="ECO:0000256" key="2">
    <source>
        <dbReference type="ARBA" id="ARBA00022692"/>
    </source>
</evidence>
<name>A0A9D2NHS2_9FIRM</name>
<protein>
    <submittedName>
        <fullName evidence="6">Isoprenylcysteine carboxylmethyltransferase family protein</fullName>
    </submittedName>
</protein>
<evidence type="ECO:0000313" key="7">
    <source>
        <dbReference type="Proteomes" id="UP000823891"/>
    </source>
</evidence>